<organism evidence="3">
    <name type="scientific">Anopheles darlingi</name>
    <name type="common">Mosquito</name>
    <dbReference type="NCBI Taxonomy" id="43151"/>
    <lineage>
        <taxon>Eukaryota</taxon>
        <taxon>Metazoa</taxon>
        <taxon>Ecdysozoa</taxon>
        <taxon>Arthropoda</taxon>
        <taxon>Hexapoda</taxon>
        <taxon>Insecta</taxon>
        <taxon>Pterygota</taxon>
        <taxon>Neoptera</taxon>
        <taxon>Endopterygota</taxon>
        <taxon>Diptera</taxon>
        <taxon>Nematocera</taxon>
        <taxon>Culicoidea</taxon>
        <taxon>Culicidae</taxon>
        <taxon>Anophelinae</taxon>
        <taxon>Anopheles</taxon>
    </lineage>
</organism>
<protein>
    <submittedName>
        <fullName evidence="3">Putative secreted protein</fullName>
    </submittedName>
</protein>
<sequence length="108" mass="12514">MKRCSLRPRCHLLLLLLRRVLKWWLPRRNRMVPPLMLARNRAANLRSSRTSTCPRYRSRTLSVLISARSPNPKCPSCAVRTCPSLSDRKCPNSSRRSQTLAKCPRRSS</sequence>
<feature type="chain" id="PRO_5014863180" evidence="2">
    <location>
        <begin position="23"/>
        <end position="108"/>
    </location>
</feature>
<evidence type="ECO:0000256" key="2">
    <source>
        <dbReference type="SAM" id="SignalP"/>
    </source>
</evidence>
<feature type="compositionally biased region" description="Polar residues" evidence="1">
    <location>
        <begin position="91"/>
        <end position="100"/>
    </location>
</feature>
<keyword evidence="2" id="KW-0732">Signal</keyword>
<accession>A0A2M4D6B1</accession>
<reference evidence="3" key="1">
    <citation type="submission" date="2018-01" db="EMBL/GenBank/DDBJ databases">
        <title>An insight into the sialome of Amazonian anophelines.</title>
        <authorList>
            <person name="Ribeiro J.M."/>
            <person name="Scarpassa V."/>
            <person name="Calvo E."/>
        </authorList>
    </citation>
    <scope>NUCLEOTIDE SEQUENCE</scope>
</reference>
<name>A0A2M4D6B1_ANODA</name>
<feature type="signal peptide" evidence="2">
    <location>
        <begin position="1"/>
        <end position="22"/>
    </location>
</feature>
<feature type="region of interest" description="Disordered" evidence="1">
    <location>
        <begin position="84"/>
        <end position="108"/>
    </location>
</feature>
<evidence type="ECO:0000313" key="3">
    <source>
        <dbReference type="EMBL" id="MBW73066.1"/>
    </source>
</evidence>
<dbReference type="EMBL" id="GGFL01008888">
    <property type="protein sequence ID" value="MBW73066.1"/>
    <property type="molecule type" value="Transcribed_RNA"/>
</dbReference>
<dbReference type="AlphaFoldDB" id="A0A2M4D6B1"/>
<evidence type="ECO:0000256" key="1">
    <source>
        <dbReference type="SAM" id="MobiDB-lite"/>
    </source>
</evidence>
<proteinExistence type="predicted"/>